<evidence type="ECO:0000313" key="2">
    <source>
        <dbReference type="Proteomes" id="UP001144110"/>
    </source>
</evidence>
<protein>
    <submittedName>
        <fullName evidence="1">Uncharacterized protein</fullName>
    </submittedName>
</protein>
<dbReference type="Proteomes" id="UP001144110">
    <property type="component" value="Unassembled WGS sequence"/>
</dbReference>
<name>A0AAE3TEE3_9BACT</name>
<reference evidence="1" key="1">
    <citation type="submission" date="2022-11" db="EMBL/GenBank/DDBJ databases">
        <title>Candidatus Alkanophaga archaea from heated hydrothermal vent sediment oxidize petroleum alkanes.</title>
        <authorList>
            <person name="Zehnle H."/>
            <person name="Laso-Perez R."/>
            <person name="Lipp J."/>
            <person name="Teske A."/>
            <person name="Wegener G."/>
        </authorList>
    </citation>
    <scope>NUCLEOTIDE SEQUENCE</scope>
    <source>
        <strain evidence="1">MCA70</strain>
    </source>
</reference>
<dbReference type="AlphaFoldDB" id="A0AAE3TEE3"/>
<sequence>MIFRKFICFDLSSEYSLLFKNFFKIFLLSSPTIFNILYNFYLHKIFSYFHPKVVSIILCKTLRIPLEEHFLNLFSRFKKPIQYLVIPFFHLIPLSVNKQTFSQIQQKEFMILNYPLSLNLSNPFKTSSSVEG</sequence>
<accession>A0AAE3TEE3</accession>
<dbReference type="EMBL" id="JAPHEG010000001">
    <property type="protein sequence ID" value="MDF2952902.1"/>
    <property type="molecule type" value="Genomic_DNA"/>
</dbReference>
<gene>
    <name evidence="1" type="ORF">OD816_000147</name>
</gene>
<organism evidence="1 2">
    <name type="scientific">Candidatus Thermodesulfobacterium syntrophicum</name>
    <dbReference type="NCBI Taxonomy" id="3060442"/>
    <lineage>
        <taxon>Bacteria</taxon>
        <taxon>Pseudomonadati</taxon>
        <taxon>Thermodesulfobacteriota</taxon>
        <taxon>Thermodesulfobacteria</taxon>
        <taxon>Thermodesulfobacteriales</taxon>
        <taxon>Thermodesulfobacteriaceae</taxon>
        <taxon>Thermodesulfobacterium</taxon>
    </lineage>
</organism>
<proteinExistence type="predicted"/>
<evidence type="ECO:0000313" key="1">
    <source>
        <dbReference type="EMBL" id="MDF2952902.1"/>
    </source>
</evidence>
<comment type="caution">
    <text evidence="1">The sequence shown here is derived from an EMBL/GenBank/DDBJ whole genome shotgun (WGS) entry which is preliminary data.</text>
</comment>